<dbReference type="Proteomes" id="UP001061298">
    <property type="component" value="Chromosome"/>
</dbReference>
<sequence length="151" mass="14653">MADAATSPQATVAPCTSAQLIASSAHRLASGQVVVTVVNQGPRPCVLKGYPTVALAGLGSPGRNKPLQVVHQGASGPVTLTVGGRASTQLTFTPVLGEASGYCTSGAAPSVAPSIVVGIAGGGQQLAPDDGGDFALCGTSVRVTAFRAAGA</sequence>
<proteinExistence type="predicted"/>
<dbReference type="RefSeq" id="WP_263229576.1">
    <property type="nucleotide sequence ID" value="NZ_CP106793.1"/>
</dbReference>
<dbReference type="EMBL" id="CP106793">
    <property type="protein sequence ID" value="UXY19439.1"/>
    <property type="molecule type" value="Genomic_DNA"/>
</dbReference>
<name>A0ABY6DYN8_9ACTN</name>
<organism evidence="2 3">
    <name type="scientific">Streptomyces cynarae</name>
    <dbReference type="NCBI Taxonomy" id="2981134"/>
    <lineage>
        <taxon>Bacteria</taxon>
        <taxon>Bacillati</taxon>
        <taxon>Actinomycetota</taxon>
        <taxon>Actinomycetes</taxon>
        <taxon>Kitasatosporales</taxon>
        <taxon>Streptomycetaceae</taxon>
        <taxon>Streptomyces</taxon>
    </lineage>
</organism>
<evidence type="ECO:0000259" key="1">
    <source>
        <dbReference type="Pfam" id="PF14016"/>
    </source>
</evidence>
<dbReference type="InterPro" id="IPR025326">
    <property type="entry name" value="DUF4232"/>
</dbReference>
<protein>
    <submittedName>
        <fullName evidence="2">DUF4232 domain-containing protein</fullName>
    </submittedName>
</protein>
<feature type="domain" description="DUF4232" evidence="1">
    <location>
        <begin position="15"/>
        <end position="146"/>
    </location>
</feature>
<reference evidence="2" key="1">
    <citation type="submission" date="2022-10" db="EMBL/GenBank/DDBJ databases">
        <authorList>
            <person name="Mo P."/>
        </authorList>
    </citation>
    <scope>NUCLEOTIDE SEQUENCE</scope>
    <source>
        <strain evidence="2">HUAS 13-4</strain>
    </source>
</reference>
<gene>
    <name evidence="2" type="ORF">N8I84_12400</name>
</gene>
<accession>A0ABY6DYN8</accession>
<dbReference type="Pfam" id="PF14016">
    <property type="entry name" value="DUF4232"/>
    <property type="match status" value="1"/>
</dbReference>
<evidence type="ECO:0000313" key="2">
    <source>
        <dbReference type="EMBL" id="UXY19439.1"/>
    </source>
</evidence>
<evidence type="ECO:0000313" key="3">
    <source>
        <dbReference type="Proteomes" id="UP001061298"/>
    </source>
</evidence>
<keyword evidence="3" id="KW-1185">Reference proteome</keyword>